<keyword evidence="1" id="KW-0812">Transmembrane</keyword>
<keyword evidence="1" id="KW-1133">Transmembrane helix</keyword>
<evidence type="ECO:0000313" key="2">
    <source>
        <dbReference type="EMBL" id="OIQ68068.1"/>
    </source>
</evidence>
<comment type="caution">
    <text evidence="2">The sequence shown here is derived from an EMBL/GenBank/DDBJ whole genome shotgun (WGS) entry which is preliminary data.</text>
</comment>
<keyword evidence="1" id="KW-0472">Membrane</keyword>
<dbReference type="EMBL" id="MLJW01005526">
    <property type="protein sequence ID" value="OIQ68068.1"/>
    <property type="molecule type" value="Genomic_DNA"/>
</dbReference>
<sequence length="66" mass="6842">MIAALWSLAGLFLVLLVLIIATARASHEATDGGLGTGLVMLVLQGLALLLLASWSVALLIHLCVHP</sequence>
<organism evidence="2">
    <name type="scientific">mine drainage metagenome</name>
    <dbReference type="NCBI Taxonomy" id="410659"/>
    <lineage>
        <taxon>unclassified sequences</taxon>
        <taxon>metagenomes</taxon>
        <taxon>ecological metagenomes</taxon>
    </lineage>
</organism>
<reference evidence="2" key="1">
    <citation type="submission" date="2016-10" db="EMBL/GenBank/DDBJ databases">
        <title>Sequence of Gallionella enrichment culture.</title>
        <authorList>
            <person name="Poehlein A."/>
            <person name="Muehling M."/>
            <person name="Daniel R."/>
        </authorList>
    </citation>
    <scope>NUCLEOTIDE SEQUENCE</scope>
</reference>
<gene>
    <name evidence="2" type="ORF">GALL_503450</name>
</gene>
<name>A0A1J5PKH2_9ZZZZ</name>
<accession>A0A1J5PKH2</accession>
<feature type="transmembrane region" description="Helical" evidence="1">
    <location>
        <begin position="41"/>
        <end position="64"/>
    </location>
</feature>
<protein>
    <submittedName>
        <fullName evidence="2">Uncharacterized protein</fullName>
    </submittedName>
</protein>
<dbReference type="AlphaFoldDB" id="A0A1J5PKH2"/>
<proteinExistence type="predicted"/>
<evidence type="ECO:0000256" key="1">
    <source>
        <dbReference type="SAM" id="Phobius"/>
    </source>
</evidence>